<name>G4Z7W3_PHYSP</name>
<dbReference type="InterPro" id="IPR036322">
    <property type="entry name" value="WD40_repeat_dom_sf"/>
</dbReference>
<dbReference type="SUPFAM" id="SSF50978">
    <property type="entry name" value="WD40 repeat-like"/>
    <property type="match status" value="1"/>
</dbReference>
<dbReference type="Gene3D" id="2.60.40.150">
    <property type="entry name" value="C2 domain"/>
    <property type="match status" value="1"/>
</dbReference>
<feature type="domain" description="RAVE complex protein Rav1 C-terminal" evidence="2">
    <location>
        <begin position="1139"/>
        <end position="1417"/>
    </location>
</feature>
<gene>
    <name evidence="3" type="ORF">PHYSODRAFT_488618</name>
</gene>
<dbReference type="InterPro" id="IPR035892">
    <property type="entry name" value="C2_domain_sf"/>
</dbReference>
<dbReference type="GO" id="GO:0007035">
    <property type="term" value="P:vacuolar acidification"/>
    <property type="evidence" value="ECO:0007669"/>
    <property type="project" value="TreeGrafter"/>
</dbReference>
<feature type="region of interest" description="Disordered" evidence="1">
    <location>
        <begin position="2162"/>
        <end position="2217"/>
    </location>
</feature>
<dbReference type="SUPFAM" id="SSF49562">
    <property type="entry name" value="C2 domain (Calcium/lipid-binding domain, CaLB)"/>
    <property type="match status" value="1"/>
</dbReference>
<dbReference type="Proteomes" id="UP000002640">
    <property type="component" value="Unassembled WGS sequence"/>
</dbReference>
<sequence length="2506" mass="279948">MVVEASATAPVRAWSWTRIDGRNVLAVPTQTEIRLYDSDDFILLARLAPSGHRSPVAFVRWSAFHGKLASLSAELLLVHAPQRDPQQRDQERGGVHFAAVCRLRLDAARGIRGLAFSRSADELLFCGRGAGLGKLSVKAGAGRDDQEALVLWKQEQEGCDMAKYSPSAFVFASLTMQEREIKVWRMQRKLGDSDENQKLDRVEALQHPDPVVYFSWKPSTTQWHSALETDGTRKAQWFEPARILLTCTATRSVRIWTEKEVEQGGVCFQAVLVFEPMYPIDNVRWVMSKNRNISDENFQVVNDVHDTYADWISGVDHNGILRLWRVLGVVSNEPTVEETTLQIKVNGEDDSQKAADMSVRLGEVCVMAYFSQNYFGMPADVAVVSSPRVQLPRQHRRLNRSPSLSPWTFYDYVTGESGYEYEVACKKPTTNSELGIEFEERRGKILVSRSSSCNKYVSEVVEGDELVGINNKSVVGKDVKEILTLIDTIPCDESLLMRFRAACVQNYQGTVGPPAYAALPQSTTPAPFQPNFNNNNGGNIDSPEHSVEEYASELRRSFLSSLEKRNPQSPHGTDNVVHAGAVSVYGGWRQLVHAKAASKLSSLCVCPAYADDGEYIPDSVVIFGIASLPGNLCVWKGVRDGAYHSFELIPLQIHDPAIEKKTNITSIAGERDYRQRAFSTKRVQGRNSLNSLLFVGDAAGNIEHWRCQVVGDIIHFTMMSSHPIGSSTLPPSPNGHDVRDVSGSFCRRGYVSADQLEKPRQSGDAGVACGISHIEVDDPNRLAVLHADRPEELHVFEAESGLGILRMEEFIPSNGRGHILGFCWCSSHVEFNVDALAWDEPGSLLQHSMDWKAAESPQKLPVWHPYVLLTTMFGMHARVGEKDTSLAGDRASYEFSRAFKDATQMLKLLAKVMEDEPSARASATSGVLSFTGPERARRTSAKENGSGRARMLESIGRYSTSIHRSGNIDKAENLFAAPLSNQRRYNYDEDDDFADEDDQGKLASTEAATILAAVDVMLLGKRHPLRANASVLFASFSEEHLLEMKALLSFVEEIQSLGFDLDASAADLGAKRFFSMFLFAKSLRSAVLAHTGSSSDFASNPQNGDSDPFSGKLKWRNSFSERDGCFWLPNLEETPSSGLLWALHSDAQQFLWEHCIQPSMQWDDIRPMWLGLWVKDVKDLRGIVERFAKASYAKTKDAMDVCLFYVALGKQKVLSVLAKLTESESNKTLASFLENDFSDKRWSNAAIRNAYSLLSKKKYEAAAAFFLLCAPPRIQDAIRVLSVRLGDPSLALIISRLVEYRLDDTLQHDFAMNQAGITPAGDATKQLLEQDVVPLFRLKREMWLESCALWWLEEFEQSWAVLLPQFQDVDVCGGNESNLPTKNSLVSSVMRATHFYVNLTSLTVYFQHLHSSVNSTLLSWAKKKMQQQAFPDDPVSPAAISTGKKRLQLASTADIEHAFSFAAYVCKRSGLSDTALVEMLQARHLINLHARFEISTIETGNNSIGDLLLENDVNGESSSPTSPRFQSSVKTLRRGTTLSFATSPLGSKSPRQTVWSASPRRMSFMDKPSLLHIDPVVSGKKSLRQRSSSIAWSKALQSEKTLPTAPWLKAQIADIECRRWASSAFVGKMIGIRVAREMISHFRSELHMWFRHGDGVDSPTHAMTITTNPGQRHHHHRVKLHREFLDELCTPLCEQFQVDRNYVYEAALAVMHPHAYLHIVEVCFLLSELSRVSTLRKWVEYVSLSMLHSCSTFASCSIAEDVYRDWEGLTIQLCYILNLDAQGQISIPPQVIAHISVAVRTGIIFLGWARQRSDIVRQAVSLPFYTYGTTNTRIFEGNLGYTFLGAVAARQASDDSISLLSWGGIANAASQNQFKIRKMYTLILMVSVLRTLYARATVFLSTYQDGIDADDDEVAEADISSSLFTPKKLWKALGEGPLEGLKRWYALIESHLRCEFDYSVKEVPCLCGLYGLDTAAFEEAAAANRDWKRQAHGCDNENSDTPINSGAEDGSPIIDREDDVKLKENSTDTECVETSEDETPASLKAFLREIGMSYELHTALVSVSDDYVLLLMQNAKFGVRATLRRFRMDPRVYVKSFVLRDAFAWFARHQIFSGETKADTIAQIHAFLTRCCKQRKLRLLVAHRGEDAQMFPFDRYHARSRHDSEADANSAAPVSSELPIPRSRLPSTAGSVTNEVPTSRSRLSNGAIGSEPGDSESLPEAMYMQSMMFVDPWEVEAEGNVHRYMHAAQSPLHVELGWDRLSPICLETCDSIVDSVFEDPDLVAMWRTTGGEGWLVTAITKYRLDGLHSYRTLHQHIQRGLAGKEEPRIPLLVEIYSRSQRNAMFEEAGLPHRFIGVITVELVEAKDLIACSWVSKWSDAYAFLELCHAKDKPRETAEEWSLQTYRSSVGEGGVNPKWDAAENKFAFRFAIPTHGKHTARPTRGVHFSNAEGGVRRNRAAVDALENLLPSVFSGPPAMLRCTVYQKNKVLSHQFMGRAKVSRVRVL</sequence>
<dbReference type="Pfam" id="PF12234">
    <property type="entry name" value="Rav1p_C"/>
    <property type="match status" value="1"/>
</dbReference>
<evidence type="ECO:0000259" key="2">
    <source>
        <dbReference type="Pfam" id="PF12234"/>
    </source>
</evidence>
<organism evidence="3 4">
    <name type="scientific">Phytophthora sojae (strain P6497)</name>
    <name type="common">Soybean stem and root rot agent</name>
    <name type="synonym">Phytophthora megasperma f. sp. glycines</name>
    <dbReference type="NCBI Taxonomy" id="1094619"/>
    <lineage>
        <taxon>Eukaryota</taxon>
        <taxon>Sar</taxon>
        <taxon>Stramenopiles</taxon>
        <taxon>Oomycota</taxon>
        <taxon>Peronosporomycetes</taxon>
        <taxon>Peronosporales</taxon>
        <taxon>Peronosporaceae</taxon>
        <taxon>Phytophthora</taxon>
    </lineage>
</organism>
<dbReference type="InterPro" id="IPR015943">
    <property type="entry name" value="WD40/YVTN_repeat-like_dom_sf"/>
</dbReference>
<reference evidence="3 4" key="1">
    <citation type="journal article" date="2006" name="Science">
        <title>Phytophthora genome sequences uncover evolutionary origins and mechanisms of pathogenesis.</title>
        <authorList>
            <person name="Tyler B.M."/>
            <person name="Tripathy S."/>
            <person name="Zhang X."/>
            <person name="Dehal P."/>
            <person name="Jiang R.H."/>
            <person name="Aerts A."/>
            <person name="Arredondo F.D."/>
            <person name="Baxter L."/>
            <person name="Bensasson D."/>
            <person name="Beynon J.L."/>
            <person name="Chapman J."/>
            <person name="Damasceno C.M."/>
            <person name="Dorrance A.E."/>
            <person name="Dou D."/>
            <person name="Dickerman A.W."/>
            <person name="Dubchak I.L."/>
            <person name="Garbelotto M."/>
            <person name="Gijzen M."/>
            <person name="Gordon S.G."/>
            <person name="Govers F."/>
            <person name="Grunwald N.J."/>
            <person name="Huang W."/>
            <person name="Ivors K.L."/>
            <person name="Jones R.W."/>
            <person name="Kamoun S."/>
            <person name="Krampis K."/>
            <person name="Lamour K.H."/>
            <person name="Lee M.K."/>
            <person name="McDonald W.H."/>
            <person name="Medina M."/>
            <person name="Meijer H.J."/>
            <person name="Nordberg E.K."/>
            <person name="Maclean D.J."/>
            <person name="Ospina-Giraldo M.D."/>
            <person name="Morris P.F."/>
            <person name="Phuntumart V."/>
            <person name="Putnam N.H."/>
            <person name="Rash S."/>
            <person name="Rose J.K."/>
            <person name="Sakihama Y."/>
            <person name="Salamov A.A."/>
            <person name="Savidor A."/>
            <person name="Scheuring C.F."/>
            <person name="Smith B.M."/>
            <person name="Sobral B.W."/>
            <person name="Terry A."/>
            <person name="Torto-Alalibo T.A."/>
            <person name="Win J."/>
            <person name="Xu Z."/>
            <person name="Zhang H."/>
            <person name="Grigoriev I.V."/>
            <person name="Rokhsar D.S."/>
            <person name="Boore J.L."/>
        </authorList>
    </citation>
    <scope>NUCLEOTIDE SEQUENCE [LARGE SCALE GENOMIC DNA]</scope>
    <source>
        <strain evidence="3 4">P6497</strain>
    </source>
</reference>
<feature type="compositionally biased region" description="Polar residues" evidence="1">
    <location>
        <begin position="2185"/>
        <end position="2204"/>
    </location>
</feature>
<evidence type="ECO:0000313" key="3">
    <source>
        <dbReference type="EMBL" id="EGZ22498.1"/>
    </source>
</evidence>
<dbReference type="SMR" id="G4Z7W3"/>
<dbReference type="Gene3D" id="2.130.10.10">
    <property type="entry name" value="YVTN repeat-like/Quinoprotein amine dehydrogenase"/>
    <property type="match status" value="1"/>
</dbReference>
<dbReference type="InParanoid" id="G4Z7W3"/>
<feature type="region of interest" description="Disordered" evidence="1">
    <location>
        <begin position="1992"/>
        <end position="2017"/>
    </location>
</feature>
<dbReference type="PANTHER" id="PTHR13950">
    <property type="entry name" value="RABCONNECTIN-RELATED"/>
    <property type="match status" value="1"/>
</dbReference>
<dbReference type="STRING" id="1094619.G4Z7W3"/>
<dbReference type="KEGG" id="psoj:PHYSODRAFT_488618"/>
<evidence type="ECO:0000256" key="1">
    <source>
        <dbReference type="SAM" id="MobiDB-lite"/>
    </source>
</evidence>
<evidence type="ECO:0000313" key="4">
    <source>
        <dbReference type="Proteomes" id="UP000002640"/>
    </source>
</evidence>
<protein>
    <recommendedName>
        <fullName evidence="2">RAVE complex protein Rav1 C-terminal domain-containing protein</fullName>
    </recommendedName>
</protein>
<proteinExistence type="predicted"/>
<dbReference type="EMBL" id="JH159153">
    <property type="protein sequence ID" value="EGZ22498.1"/>
    <property type="molecule type" value="Genomic_DNA"/>
</dbReference>
<keyword evidence="4" id="KW-1185">Reference proteome</keyword>
<dbReference type="OMA" id="PVWHPYV"/>
<dbReference type="RefSeq" id="XP_009525215.1">
    <property type="nucleotide sequence ID" value="XM_009526920.1"/>
</dbReference>
<dbReference type="InterPro" id="IPR052208">
    <property type="entry name" value="DmX-like/RAVE_component"/>
</dbReference>
<accession>G4Z7W3</accession>
<dbReference type="InterPro" id="IPR022033">
    <property type="entry name" value="Rav1p_C"/>
</dbReference>
<dbReference type="GO" id="GO:0043291">
    <property type="term" value="C:RAVE complex"/>
    <property type="evidence" value="ECO:0007669"/>
    <property type="project" value="TreeGrafter"/>
</dbReference>
<dbReference type="PANTHER" id="PTHR13950:SF9">
    <property type="entry name" value="RABCONNECTIN-3A"/>
    <property type="match status" value="1"/>
</dbReference>
<dbReference type="GeneID" id="20656314"/>